<accession>A0ABW5NRF6</accession>
<evidence type="ECO:0000313" key="3">
    <source>
        <dbReference type="Proteomes" id="UP001597480"/>
    </source>
</evidence>
<dbReference type="EMBL" id="JBHUMD010000007">
    <property type="protein sequence ID" value="MFD2601662.1"/>
    <property type="molecule type" value="Genomic_DNA"/>
</dbReference>
<feature type="chain" id="PRO_5046282981" description="DUF4421 domain-containing protein" evidence="1">
    <location>
        <begin position="20"/>
        <end position="330"/>
    </location>
</feature>
<feature type="signal peptide" evidence="1">
    <location>
        <begin position="1"/>
        <end position="19"/>
    </location>
</feature>
<keyword evidence="3" id="KW-1185">Reference proteome</keyword>
<comment type="caution">
    <text evidence="2">The sequence shown here is derived from an EMBL/GenBank/DDBJ whole genome shotgun (WGS) entry which is preliminary data.</text>
</comment>
<reference evidence="3" key="1">
    <citation type="journal article" date="2019" name="Int. J. Syst. Evol. Microbiol.">
        <title>The Global Catalogue of Microorganisms (GCM) 10K type strain sequencing project: providing services to taxonomists for standard genome sequencing and annotation.</title>
        <authorList>
            <consortium name="The Broad Institute Genomics Platform"/>
            <consortium name="The Broad Institute Genome Sequencing Center for Infectious Disease"/>
            <person name="Wu L."/>
            <person name="Ma J."/>
        </authorList>
    </citation>
    <scope>NUCLEOTIDE SEQUENCE [LARGE SCALE GENOMIC DNA]</scope>
    <source>
        <strain evidence="3">KCTC 42107</strain>
    </source>
</reference>
<protein>
    <recommendedName>
        <fullName evidence="4">DUF4421 domain-containing protein</fullName>
    </recommendedName>
</protein>
<dbReference type="Proteomes" id="UP001597480">
    <property type="component" value="Unassembled WGS sequence"/>
</dbReference>
<keyword evidence="1" id="KW-0732">Signal</keyword>
<evidence type="ECO:0000256" key="1">
    <source>
        <dbReference type="SAM" id="SignalP"/>
    </source>
</evidence>
<proteinExistence type="predicted"/>
<dbReference type="RefSeq" id="WP_379820210.1">
    <property type="nucleotide sequence ID" value="NZ_JBHUMD010000007.1"/>
</dbReference>
<sequence length="330" mass="37477">MKKKLFLFSSALLCLNVTAQEADSLKQKAQTVIADKFPFARVFDVKYVQYIPQDFDSELLDKDFISGRIKNRGKFNFFANIPVVIKKKWNITATANYKYEFMETEQVKDGAGMVAPFYDKKYDFHYLSGVVSFTGFTTLFKKPFIYNASLIVDGTERDAQRVKGFVGGSFVIKANQKTKMTLGMIALIDKTSPVPVAPVFTLDHKFNSGWMLDIILPQRLFIKHDIYKNGRLSFGTELVSDGFYFQSSQINPGNVSDYRQLELRSGVTYEHWLGDGFVGKFKTGLSNVFISKVSSRGESTNDYLLSTKQDGTGYFSLGFSYDPFSNRKKK</sequence>
<evidence type="ECO:0008006" key="4">
    <source>
        <dbReference type="Google" id="ProtNLM"/>
    </source>
</evidence>
<name>A0ABW5NRF6_9FLAO</name>
<evidence type="ECO:0000313" key="2">
    <source>
        <dbReference type="EMBL" id="MFD2601662.1"/>
    </source>
</evidence>
<gene>
    <name evidence="2" type="ORF">ACFSR3_06305</name>
</gene>
<organism evidence="2 3">
    <name type="scientific">Flavobacterium suzhouense</name>
    <dbReference type="NCBI Taxonomy" id="1529638"/>
    <lineage>
        <taxon>Bacteria</taxon>
        <taxon>Pseudomonadati</taxon>
        <taxon>Bacteroidota</taxon>
        <taxon>Flavobacteriia</taxon>
        <taxon>Flavobacteriales</taxon>
        <taxon>Flavobacteriaceae</taxon>
        <taxon>Flavobacterium</taxon>
    </lineage>
</organism>